<comment type="similarity">
    <text evidence="3 14">Belongs to the pyruvate kinase family.</text>
</comment>
<evidence type="ECO:0000256" key="6">
    <source>
        <dbReference type="ARBA" id="ARBA00022723"/>
    </source>
</evidence>
<evidence type="ECO:0000256" key="3">
    <source>
        <dbReference type="ARBA" id="ARBA00008663"/>
    </source>
</evidence>
<evidence type="ECO:0000256" key="13">
    <source>
        <dbReference type="NCBIfam" id="TIGR01064"/>
    </source>
</evidence>
<dbReference type="NCBIfam" id="NF004978">
    <property type="entry name" value="PRK06354.1"/>
    <property type="match status" value="1"/>
</dbReference>
<dbReference type="PRINTS" id="PR01050">
    <property type="entry name" value="PYRUVTKNASE"/>
</dbReference>
<proteinExistence type="inferred from homology"/>
<comment type="caution">
    <text evidence="17">The sequence shown here is derived from an EMBL/GenBank/DDBJ whole genome shotgun (WGS) entry which is preliminary data.</text>
</comment>
<feature type="domain" description="Pyruvate kinase barrel" evidence="15">
    <location>
        <begin position="4"/>
        <end position="323"/>
    </location>
</feature>
<dbReference type="Gene3D" id="2.40.33.10">
    <property type="entry name" value="PK beta-barrel domain-like"/>
    <property type="match status" value="1"/>
</dbReference>
<reference evidence="17 18" key="1">
    <citation type="submission" date="2015-03" db="EMBL/GenBank/DDBJ databases">
        <authorList>
            <person name="Hassan Y.I."/>
            <person name="Lepp D."/>
            <person name="Zhou T."/>
        </authorList>
    </citation>
    <scope>NUCLEOTIDE SEQUENCE [LARGE SCALE GENOMIC DNA]</scope>
    <source>
        <strain evidence="17 18">GH2-10</strain>
    </source>
</reference>
<gene>
    <name evidence="17" type="ORF">VW35_16325</name>
</gene>
<evidence type="ECO:0000256" key="12">
    <source>
        <dbReference type="ARBA" id="ARBA00023317"/>
    </source>
</evidence>
<dbReference type="InterPro" id="IPR015795">
    <property type="entry name" value="Pyrv_Knase_C"/>
</dbReference>
<dbReference type="PATRIC" id="fig|361041.3.peg.2663"/>
<dbReference type="SUPFAM" id="SSF52935">
    <property type="entry name" value="PK C-terminal domain-like"/>
    <property type="match status" value="1"/>
</dbReference>
<dbReference type="InterPro" id="IPR036918">
    <property type="entry name" value="Pyrv_Knase_C_sf"/>
</dbReference>
<dbReference type="UniPathway" id="UPA00109">
    <property type="reaction ID" value="UER00188"/>
</dbReference>
<dbReference type="Gene3D" id="3.40.1380.20">
    <property type="entry name" value="Pyruvate kinase, C-terminal domain"/>
    <property type="match status" value="1"/>
</dbReference>
<dbReference type="GO" id="GO:0005524">
    <property type="term" value="F:ATP binding"/>
    <property type="evidence" value="ECO:0007669"/>
    <property type="project" value="UniProtKB-KW"/>
</dbReference>
<keyword evidence="12 17" id="KW-0670">Pyruvate</keyword>
<dbReference type="EMBL" id="LAJG01000035">
    <property type="protein sequence ID" value="KKB76946.1"/>
    <property type="molecule type" value="Genomic_DNA"/>
</dbReference>
<dbReference type="RefSeq" id="WP_046144159.1">
    <property type="nucleotide sequence ID" value="NZ_LAJG01000035.1"/>
</dbReference>
<evidence type="ECO:0000256" key="2">
    <source>
        <dbReference type="ARBA" id="ARBA00004997"/>
    </source>
</evidence>
<dbReference type="SUPFAM" id="SSF51621">
    <property type="entry name" value="Phosphoenolpyruvate/pyruvate domain"/>
    <property type="match status" value="1"/>
</dbReference>
<dbReference type="EC" id="2.7.1.40" evidence="4 13"/>
<evidence type="ECO:0000256" key="4">
    <source>
        <dbReference type="ARBA" id="ARBA00012142"/>
    </source>
</evidence>
<keyword evidence="9" id="KW-0067">ATP-binding</keyword>
<dbReference type="NCBIfam" id="NF004886">
    <property type="entry name" value="PRK06247.1"/>
    <property type="match status" value="1"/>
</dbReference>
<dbReference type="GO" id="GO:0000287">
    <property type="term" value="F:magnesium ion binding"/>
    <property type="evidence" value="ECO:0007669"/>
    <property type="project" value="UniProtKB-UniRule"/>
</dbReference>
<dbReference type="SUPFAM" id="SSF50800">
    <property type="entry name" value="PK beta-barrel domain-like"/>
    <property type="match status" value="1"/>
</dbReference>
<evidence type="ECO:0000256" key="11">
    <source>
        <dbReference type="ARBA" id="ARBA00023152"/>
    </source>
</evidence>
<evidence type="ECO:0000313" key="17">
    <source>
        <dbReference type="EMBL" id="KKB76946.1"/>
    </source>
</evidence>
<comment type="cofactor">
    <cofactor evidence="1">
        <name>K(+)</name>
        <dbReference type="ChEBI" id="CHEBI:29103"/>
    </cofactor>
</comment>
<keyword evidence="5 14" id="KW-0808">Transferase</keyword>
<evidence type="ECO:0000256" key="14">
    <source>
        <dbReference type="RuleBase" id="RU000504"/>
    </source>
</evidence>
<evidence type="ECO:0000313" key="18">
    <source>
        <dbReference type="Proteomes" id="UP000033514"/>
    </source>
</evidence>
<dbReference type="InterPro" id="IPR015793">
    <property type="entry name" value="Pyrv_Knase_brl"/>
</dbReference>
<evidence type="ECO:0000259" key="16">
    <source>
        <dbReference type="Pfam" id="PF02887"/>
    </source>
</evidence>
<organism evidence="17 18">
    <name type="scientific">Devosia soli</name>
    <dbReference type="NCBI Taxonomy" id="361041"/>
    <lineage>
        <taxon>Bacteria</taxon>
        <taxon>Pseudomonadati</taxon>
        <taxon>Pseudomonadota</taxon>
        <taxon>Alphaproteobacteria</taxon>
        <taxon>Hyphomicrobiales</taxon>
        <taxon>Devosiaceae</taxon>
        <taxon>Devosia</taxon>
    </lineage>
</organism>
<evidence type="ECO:0000256" key="7">
    <source>
        <dbReference type="ARBA" id="ARBA00022741"/>
    </source>
</evidence>
<dbReference type="Gene3D" id="3.20.20.60">
    <property type="entry name" value="Phosphoenolpyruvate-binding domains"/>
    <property type="match status" value="1"/>
</dbReference>
<evidence type="ECO:0000256" key="8">
    <source>
        <dbReference type="ARBA" id="ARBA00022777"/>
    </source>
</evidence>
<dbReference type="GO" id="GO:0016301">
    <property type="term" value="F:kinase activity"/>
    <property type="evidence" value="ECO:0007669"/>
    <property type="project" value="UniProtKB-KW"/>
</dbReference>
<sequence length="479" mass="51773">MRRIRRAKILATLGPASNEEKMIEELAKAGADVFRINMSHASHELLHQTVARIRNVEARLKHPLGILVDLQGPKLRVWKFAEGSINLVAGQKFILDSDKNDNGNSERVYLPHPEIIESVSVGDRLLLDDGKLQLKATKVGGGTIETEVIYGGKLSDKKGVSLPDTLLPTGALTEKDHADLLEGLKAEADWIALSFVQRPEDIIDVRKIVQGRAGVMAKIEKPQAIDRLEEIVKLSDAVMVARGDLGVELPLETVPGLQKRMIRMCRRYGKPVIVATQMLESMITSPVPTRAEVSDVSIAVFEGADAVMLSAESASGQYPVEAVTTMNKVAVAVESDANYRNIIRAAQTEPEATAADAISAATRQVAETLDLAAIVTYTASGSTGIRAARERPSKPIIVLSPNQRTIRRMSVVWGVHCVQTEDAVSLEDMVDRACVIAYQEGFARPGDRIAITAGIPLGTPGATNMLRIAFVRQDGAGSS</sequence>
<keyword evidence="6" id="KW-0479">Metal-binding</keyword>
<dbReference type="PROSITE" id="PS00110">
    <property type="entry name" value="PYRUVATE_KINASE"/>
    <property type="match status" value="1"/>
</dbReference>
<dbReference type="InterPro" id="IPR015813">
    <property type="entry name" value="Pyrv/PenolPyrv_kinase-like_dom"/>
</dbReference>
<dbReference type="InterPro" id="IPR040442">
    <property type="entry name" value="Pyrv_kinase-like_dom_sf"/>
</dbReference>
<dbReference type="STRING" id="361041.VW35_16325"/>
<keyword evidence="11 14" id="KW-0324">Glycolysis</keyword>
<keyword evidence="18" id="KW-1185">Reference proteome</keyword>
<dbReference type="Pfam" id="PF02887">
    <property type="entry name" value="PK_C"/>
    <property type="match status" value="1"/>
</dbReference>
<dbReference type="OrthoDB" id="9812123at2"/>
<dbReference type="FunFam" id="2.40.33.10:FF:000001">
    <property type="entry name" value="Pyruvate kinase"/>
    <property type="match status" value="1"/>
</dbReference>
<name>A0A0F5L3E9_9HYPH</name>
<accession>A0A0F5L3E9</accession>
<dbReference type="InterPro" id="IPR018209">
    <property type="entry name" value="Pyrv_Knase_AS"/>
</dbReference>
<dbReference type="GO" id="GO:0030955">
    <property type="term" value="F:potassium ion binding"/>
    <property type="evidence" value="ECO:0007669"/>
    <property type="project" value="UniProtKB-UniRule"/>
</dbReference>
<keyword evidence="8 14" id="KW-0418">Kinase</keyword>
<dbReference type="InterPro" id="IPR001697">
    <property type="entry name" value="Pyr_Knase"/>
</dbReference>
<comment type="pathway">
    <text evidence="2 14">Carbohydrate degradation; glycolysis; pyruvate from D-glyceraldehyde 3-phosphate: step 5/5.</text>
</comment>
<evidence type="ECO:0000256" key="5">
    <source>
        <dbReference type="ARBA" id="ARBA00022679"/>
    </source>
</evidence>
<feature type="domain" description="Pyruvate kinase C-terminal" evidence="16">
    <location>
        <begin position="356"/>
        <end position="468"/>
    </location>
</feature>
<dbReference type="PANTHER" id="PTHR11817">
    <property type="entry name" value="PYRUVATE KINASE"/>
    <property type="match status" value="1"/>
</dbReference>
<evidence type="ECO:0000256" key="1">
    <source>
        <dbReference type="ARBA" id="ARBA00001958"/>
    </source>
</evidence>
<keyword evidence="10 14" id="KW-0460">Magnesium</keyword>
<dbReference type="Proteomes" id="UP000033514">
    <property type="component" value="Unassembled WGS sequence"/>
</dbReference>
<dbReference type="InterPro" id="IPR015806">
    <property type="entry name" value="Pyrv_Knase_insert_dom_sf"/>
</dbReference>
<comment type="catalytic activity">
    <reaction evidence="14">
        <text>pyruvate + ATP = phosphoenolpyruvate + ADP + H(+)</text>
        <dbReference type="Rhea" id="RHEA:18157"/>
        <dbReference type="ChEBI" id="CHEBI:15361"/>
        <dbReference type="ChEBI" id="CHEBI:15378"/>
        <dbReference type="ChEBI" id="CHEBI:30616"/>
        <dbReference type="ChEBI" id="CHEBI:58702"/>
        <dbReference type="ChEBI" id="CHEBI:456216"/>
        <dbReference type="EC" id="2.7.1.40"/>
    </reaction>
</comment>
<dbReference type="GO" id="GO:0004743">
    <property type="term" value="F:pyruvate kinase activity"/>
    <property type="evidence" value="ECO:0007669"/>
    <property type="project" value="UniProtKB-UniRule"/>
</dbReference>
<dbReference type="NCBIfam" id="TIGR01064">
    <property type="entry name" value="pyruv_kin"/>
    <property type="match status" value="1"/>
</dbReference>
<dbReference type="AlphaFoldDB" id="A0A0F5L3E9"/>
<evidence type="ECO:0000256" key="10">
    <source>
        <dbReference type="ARBA" id="ARBA00022842"/>
    </source>
</evidence>
<dbReference type="InterPro" id="IPR011037">
    <property type="entry name" value="Pyrv_Knase-like_insert_dom_sf"/>
</dbReference>
<keyword evidence="7" id="KW-0547">Nucleotide-binding</keyword>
<dbReference type="Pfam" id="PF00224">
    <property type="entry name" value="PK"/>
    <property type="match status" value="1"/>
</dbReference>
<dbReference type="NCBIfam" id="NF004491">
    <property type="entry name" value="PRK05826.1"/>
    <property type="match status" value="1"/>
</dbReference>
<evidence type="ECO:0000259" key="15">
    <source>
        <dbReference type="Pfam" id="PF00224"/>
    </source>
</evidence>
<evidence type="ECO:0000256" key="9">
    <source>
        <dbReference type="ARBA" id="ARBA00022840"/>
    </source>
</evidence>
<protein>
    <recommendedName>
        <fullName evidence="4 13">Pyruvate kinase</fullName>
        <ecNumber evidence="4 13">2.7.1.40</ecNumber>
    </recommendedName>
</protein>